<keyword evidence="1" id="KW-1133">Transmembrane helix</keyword>
<dbReference type="OrthoDB" id="262547at2759"/>
<protein>
    <submittedName>
        <fullName evidence="2">Uncharacterized protein</fullName>
    </submittedName>
</protein>
<name>A0A3E2HK75_SCYLI</name>
<dbReference type="PANTHER" id="PTHR34144">
    <property type="entry name" value="CHROMOSOME 8, WHOLE GENOME SHOTGUN SEQUENCE"/>
    <property type="match status" value="1"/>
</dbReference>
<evidence type="ECO:0000256" key="1">
    <source>
        <dbReference type="SAM" id="Phobius"/>
    </source>
</evidence>
<keyword evidence="1" id="KW-0472">Membrane</keyword>
<feature type="transmembrane region" description="Helical" evidence="1">
    <location>
        <begin position="16"/>
        <end position="40"/>
    </location>
</feature>
<dbReference type="AlphaFoldDB" id="A0A3E2HK75"/>
<dbReference type="STRING" id="5539.A0A3E2HK75"/>
<dbReference type="Pfam" id="PF11735">
    <property type="entry name" value="CAP59_mtransfer"/>
    <property type="match status" value="1"/>
</dbReference>
<keyword evidence="1" id="KW-0812">Transmembrane</keyword>
<gene>
    <name evidence="2" type="ORF">B7463_g2534</name>
</gene>
<dbReference type="InterPro" id="IPR021047">
    <property type="entry name" value="Mannosyltransferase_CMT1"/>
</dbReference>
<reference evidence="2 3" key="1">
    <citation type="submission" date="2018-05" db="EMBL/GenBank/DDBJ databases">
        <title>Draft genome sequence of Scytalidium lignicola DSM 105466, a ubiquitous saprotrophic fungus.</title>
        <authorList>
            <person name="Buettner E."/>
            <person name="Gebauer A.M."/>
            <person name="Hofrichter M."/>
            <person name="Liers C."/>
            <person name="Kellner H."/>
        </authorList>
    </citation>
    <scope>NUCLEOTIDE SEQUENCE [LARGE SCALE GENOMIC DNA]</scope>
    <source>
        <strain evidence="2 3">DSM 105466</strain>
    </source>
</reference>
<dbReference type="PANTHER" id="PTHR34144:SF7">
    <property type="entry name" value="EXPORT PROTEIN (CAP59), PUTATIVE (AFU_ORTHOLOGUE AFUA_7G05020)-RELATED"/>
    <property type="match status" value="1"/>
</dbReference>
<dbReference type="Proteomes" id="UP000258309">
    <property type="component" value="Unassembled WGS sequence"/>
</dbReference>
<feature type="non-terminal residue" evidence="2">
    <location>
        <position position="476"/>
    </location>
</feature>
<evidence type="ECO:0000313" key="3">
    <source>
        <dbReference type="Proteomes" id="UP000258309"/>
    </source>
</evidence>
<evidence type="ECO:0000313" key="2">
    <source>
        <dbReference type="EMBL" id="RFU33789.1"/>
    </source>
</evidence>
<comment type="caution">
    <text evidence="2">The sequence shown here is derived from an EMBL/GenBank/DDBJ whole genome shotgun (WGS) entry which is preliminary data.</text>
</comment>
<accession>A0A3E2HK75</accession>
<keyword evidence="3" id="KW-1185">Reference proteome</keyword>
<sequence>MLLTPFRRPRRLRRSWLRLVILFLIIVLSFDLIVTILYTAPVTRVVPIPSDTSLTRKDRIFIASMHWNNEQIIRSHWSAAVLDLVKYFGADNVYISIIEGGSWDDTRGALQELDRKLEALGVERSIEFTSKTHKNEIERQPGPDEEGWIWTSRNKKELRRIPYLADIRNQVMEKLNQLSEQNNGQEERQFDKILWLNDVIFTTEDVTTLIATRDGNYAAACSLDFSKPPIYYDTFALRDISGAKPITEAWPYFLSTRSRHAIMSNAPVPVKSCWNGIVVFQAEPFYHNPPLRFRGIPDSLATHHLEGSECCLIHADNDLSARKGVWLNPNVRVSYNAEADEVVNPNTGVLPASISNNGHMIVSAHGFGWDMSLEIMRNSDHRCGRRYLTRKKIALVASSTSALADLTYNVGGFSSSPEYKMSGQQLSRGLRLCLYCTSVIRAPQISPSTALEQHQSKSVFPKCILTAEGVTSKGIN</sequence>
<proteinExistence type="predicted"/>
<organism evidence="2 3">
    <name type="scientific">Scytalidium lignicola</name>
    <name type="common">Hyphomycete</name>
    <dbReference type="NCBI Taxonomy" id="5539"/>
    <lineage>
        <taxon>Eukaryota</taxon>
        <taxon>Fungi</taxon>
        <taxon>Dikarya</taxon>
        <taxon>Ascomycota</taxon>
        <taxon>Pezizomycotina</taxon>
        <taxon>Leotiomycetes</taxon>
        <taxon>Leotiomycetes incertae sedis</taxon>
        <taxon>Scytalidium</taxon>
    </lineage>
</organism>
<dbReference type="EMBL" id="NCSJ02000030">
    <property type="protein sequence ID" value="RFU33789.1"/>
    <property type="molecule type" value="Genomic_DNA"/>
</dbReference>
<feature type="non-terminal residue" evidence="2">
    <location>
        <position position="1"/>
    </location>
</feature>